<proteinExistence type="predicted"/>
<name>F2NT37_TRES6</name>
<gene>
    <name evidence="1" type="ordered locus">Tresu_1737</name>
</gene>
<dbReference type="AlphaFoldDB" id="F2NT37"/>
<organism evidence="1 2">
    <name type="scientific">Treponema succinifaciens (strain ATCC 33096 / DSM 2489 / 6091)</name>
    <dbReference type="NCBI Taxonomy" id="869209"/>
    <lineage>
        <taxon>Bacteria</taxon>
        <taxon>Pseudomonadati</taxon>
        <taxon>Spirochaetota</taxon>
        <taxon>Spirochaetia</taxon>
        <taxon>Spirochaetales</taxon>
        <taxon>Treponemataceae</taxon>
        <taxon>Treponema</taxon>
    </lineage>
</organism>
<reference evidence="2" key="2">
    <citation type="submission" date="2011-04" db="EMBL/GenBank/DDBJ databases">
        <title>The complete genome of chromosome of Treponema succinifaciens DSM 2489.</title>
        <authorList>
            <person name="Lucas S."/>
            <person name="Copeland A."/>
            <person name="Lapidus A."/>
            <person name="Bruce D."/>
            <person name="Goodwin L."/>
            <person name="Pitluck S."/>
            <person name="Peters L."/>
            <person name="Kyrpides N."/>
            <person name="Mavromatis K."/>
            <person name="Ivanova N."/>
            <person name="Ovchinnikova G."/>
            <person name="Teshima H."/>
            <person name="Detter J.C."/>
            <person name="Tapia R."/>
            <person name="Han C."/>
            <person name="Land M."/>
            <person name="Hauser L."/>
            <person name="Markowitz V."/>
            <person name="Cheng J.-F."/>
            <person name="Hugenholtz P."/>
            <person name="Woyke T."/>
            <person name="Wu D."/>
            <person name="Gronow S."/>
            <person name="Wellnitz S."/>
            <person name="Brambilla E."/>
            <person name="Klenk H.-P."/>
            <person name="Eisen J.A."/>
        </authorList>
    </citation>
    <scope>NUCLEOTIDE SEQUENCE [LARGE SCALE GENOMIC DNA]</scope>
    <source>
        <strain evidence="2">ATCC 33096 / DSM 2489 / 6091</strain>
    </source>
</reference>
<sequence>MTNFASDWKNFDSNGLSADQFFYDQLYKSFAENTRNGTLPFFSREPDSVPRELSTGKIINDENLIALEQVAASRGYKSNVWIYGNELNRIQKETGALNWKKNASPVLCQTKYFGATHLNEQNLYISEGGSKQKNQYLYNIDSLDERSRKAVLKYYERTQEVNSAYQKENLKSFRSNCLENPGHNENFAKARERVKKYSSIDGIDFSAAVDCHFKHCLQNSIGNGLKDNREANRNSCYRQCMELVNKVESGEYKPYEAGRKIARALESGTEFQRIAVAKNYNLENAKKIEELKVAEANINRPYRRRSDVER</sequence>
<dbReference type="EMBL" id="CP002631">
    <property type="protein sequence ID" value="AEB14628.1"/>
    <property type="molecule type" value="Genomic_DNA"/>
</dbReference>
<dbReference type="OrthoDB" id="2361638at2"/>
<dbReference type="STRING" id="869209.Tresu_1737"/>
<reference evidence="1 2" key="1">
    <citation type="journal article" date="2011" name="Stand. Genomic Sci.">
        <title>Complete genome sequence of Treponema succinifaciens type strain (6091).</title>
        <authorList>
            <person name="Han C."/>
            <person name="Gronow S."/>
            <person name="Teshima H."/>
            <person name="Lapidus A."/>
            <person name="Nolan M."/>
            <person name="Lucas S."/>
            <person name="Hammon N."/>
            <person name="Deshpande S."/>
            <person name="Cheng J.F."/>
            <person name="Zeytun A."/>
            <person name="Tapia R."/>
            <person name="Goodwin L."/>
            <person name="Pitluck S."/>
            <person name="Liolios K."/>
            <person name="Pagani I."/>
            <person name="Ivanova N."/>
            <person name="Mavromatis K."/>
            <person name="Mikhailova N."/>
            <person name="Huntemann M."/>
            <person name="Pati A."/>
            <person name="Chen A."/>
            <person name="Palaniappan K."/>
            <person name="Land M."/>
            <person name="Hauser L."/>
            <person name="Brambilla E.M."/>
            <person name="Rohde M."/>
            <person name="Goker M."/>
            <person name="Woyke T."/>
            <person name="Bristow J."/>
            <person name="Eisen J.A."/>
            <person name="Markowitz V."/>
            <person name="Hugenholtz P."/>
            <person name="Kyrpides N.C."/>
            <person name="Klenk H.P."/>
            <person name="Detter J.C."/>
        </authorList>
    </citation>
    <scope>NUCLEOTIDE SEQUENCE [LARGE SCALE GENOMIC DNA]</scope>
    <source>
        <strain evidence="2">ATCC 33096 / DSM 2489 / 6091</strain>
    </source>
</reference>
<evidence type="ECO:0000313" key="1">
    <source>
        <dbReference type="EMBL" id="AEB14628.1"/>
    </source>
</evidence>
<dbReference type="GeneID" id="302998882"/>
<accession>F2NT37</accession>
<dbReference type="KEGG" id="tsu:Tresu_1737"/>
<dbReference type="eggNOG" id="ENOG5032925">
    <property type="taxonomic scope" value="Bacteria"/>
</dbReference>
<dbReference type="RefSeq" id="WP_013701909.1">
    <property type="nucleotide sequence ID" value="NC_015385.1"/>
</dbReference>
<keyword evidence="2" id="KW-1185">Reference proteome</keyword>
<dbReference type="HOGENOM" id="CLU_896982_0_0_12"/>
<protein>
    <submittedName>
        <fullName evidence="1">Uncharacterized protein</fullName>
    </submittedName>
</protein>
<evidence type="ECO:0000313" key="2">
    <source>
        <dbReference type="Proteomes" id="UP000006852"/>
    </source>
</evidence>
<dbReference type="Proteomes" id="UP000006852">
    <property type="component" value="Chromosome"/>
</dbReference>